<gene>
    <name evidence="5" type="ORF">L2A60_11565</name>
</gene>
<dbReference type="RefSeq" id="WP_235704538.1">
    <property type="nucleotide sequence ID" value="NZ_JAKGBZ010000021.1"/>
</dbReference>
<evidence type="ECO:0000259" key="4">
    <source>
        <dbReference type="PROSITE" id="PS01124"/>
    </source>
</evidence>
<dbReference type="SUPFAM" id="SSF46689">
    <property type="entry name" value="Homeodomain-like"/>
    <property type="match status" value="2"/>
</dbReference>
<keyword evidence="1" id="KW-0805">Transcription regulation</keyword>
<dbReference type="Gene3D" id="1.10.10.60">
    <property type="entry name" value="Homeodomain-like"/>
    <property type="match status" value="2"/>
</dbReference>
<evidence type="ECO:0000256" key="2">
    <source>
        <dbReference type="ARBA" id="ARBA00023125"/>
    </source>
</evidence>
<accession>A0ABS9DZ09</accession>
<dbReference type="InterPro" id="IPR018060">
    <property type="entry name" value="HTH_AraC"/>
</dbReference>
<protein>
    <submittedName>
        <fullName evidence="5">AraC family transcriptional regulator</fullName>
    </submittedName>
</protein>
<evidence type="ECO:0000256" key="1">
    <source>
        <dbReference type="ARBA" id="ARBA00023015"/>
    </source>
</evidence>
<dbReference type="Pfam" id="PF12833">
    <property type="entry name" value="HTH_18"/>
    <property type="match status" value="1"/>
</dbReference>
<proteinExistence type="predicted"/>
<dbReference type="PROSITE" id="PS01124">
    <property type="entry name" value="HTH_ARAC_FAMILY_2"/>
    <property type="match status" value="1"/>
</dbReference>
<feature type="domain" description="HTH araC/xylS-type" evidence="4">
    <location>
        <begin position="191"/>
        <end position="289"/>
    </location>
</feature>
<reference evidence="5 6" key="1">
    <citation type="submission" date="2022-01" db="EMBL/GenBank/DDBJ databases">
        <authorList>
            <person name="Won M."/>
            <person name="Kim S.-J."/>
            <person name="Kwon S.-W."/>
        </authorList>
    </citation>
    <scope>NUCLEOTIDE SEQUENCE [LARGE SCALE GENOMIC DNA]</scope>
    <source>
        <strain evidence="5 6">KCTC 23505</strain>
    </source>
</reference>
<dbReference type="SMART" id="SM00342">
    <property type="entry name" value="HTH_ARAC"/>
    <property type="match status" value="1"/>
</dbReference>
<dbReference type="PROSITE" id="PS00041">
    <property type="entry name" value="HTH_ARAC_FAMILY_1"/>
    <property type="match status" value="1"/>
</dbReference>
<dbReference type="InterPro" id="IPR009594">
    <property type="entry name" value="Tscrpt_reg_HTH_AraC_N"/>
</dbReference>
<dbReference type="InterPro" id="IPR009057">
    <property type="entry name" value="Homeodomain-like_sf"/>
</dbReference>
<organism evidence="5 6">
    <name type="scientific">Acidiphilium iwatense</name>
    <dbReference type="NCBI Taxonomy" id="768198"/>
    <lineage>
        <taxon>Bacteria</taxon>
        <taxon>Pseudomonadati</taxon>
        <taxon>Pseudomonadota</taxon>
        <taxon>Alphaproteobacteria</taxon>
        <taxon>Acetobacterales</taxon>
        <taxon>Acidocellaceae</taxon>
        <taxon>Acidiphilium</taxon>
    </lineage>
</organism>
<comment type="caution">
    <text evidence="5">The sequence shown here is derived from an EMBL/GenBank/DDBJ whole genome shotgun (WGS) entry which is preliminary data.</text>
</comment>
<dbReference type="PANTHER" id="PTHR43436:SF1">
    <property type="entry name" value="TRANSCRIPTIONAL REGULATORY PROTEIN"/>
    <property type="match status" value="1"/>
</dbReference>
<evidence type="ECO:0000313" key="6">
    <source>
        <dbReference type="Proteomes" id="UP001521209"/>
    </source>
</evidence>
<sequence length="297" mass="32472">MIESLARALKQYTERQIGVGPYLTEIEGVGILRSDHPKPPLHMISRPSLCIVAQGAKRASFGDTQLEYRAGQALLVGVETPSVGRVFTASPDAPCLVLAMELDLALLRSVLERMPAPPPPDGNCGSGVLIADVEGPVTECALRLMRLLDTPEAIPTLYPLIVQEICYWLLAGPQGGEVVRLALANPSQGVIAALHALRQNYRQPMRVGELAEIAQMSASAFHRQFRALTSYSPLQYLKRMRLLEARRMMTANALKVETVAFDVGYESASQFSREYTRMFGASPKRNVQNVLASQALA</sequence>
<evidence type="ECO:0000256" key="3">
    <source>
        <dbReference type="ARBA" id="ARBA00023163"/>
    </source>
</evidence>
<name>A0ABS9DZ09_9PROT</name>
<evidence type="ECO:0000313" key="5">
    <source>
        <dbReference type="EMBL" id="MCF3947313.1"/>
    </source>
</evidence>
<dbReference type="InterPro" id="IPR018062">
    <property type="entry name" value="HTH_AraC-typ_CS"/>
</dbReference>
<keyword evidence="2" id="KW-0238">DNA-binding</keyword>
<dbReference type="EMBL" id="JAKGBZ010000021">
    <property type="protein sequence ID" value="MCF3947313.1"/>
    <property type="molecule type" value="Genomic_DNA"/>
</dbReference>
<dbReference type="Proteomes" id="UP001521209">
    <property type="component" value="Unassembled WGS sequence"/>
</dbReference>
<dbReference type="PANTHER" id="PTHR43436">
    <property type="entry name" value="ARAC-FAMILY TRANSCRIPTIONAL REGULATOR"/>
    <property type="match status" value="1"/>
</dbReference>
<keyword evidence="6" id="KW-1185">Reference proteome</keyword>
<dbReference type="Pfam" id="PF06719">
    <property type="entry name" value="AraC_N"/>
    <property type="match status" value="1"/>
</dbReference>
<keyword evidence="3" id="KW-0804">Transcription</keyword>